<dbReference type="EMBL" id="JAQJAN010000007">
    <property type="protein sequence ID" value="KAJ5726884.1"/>
    <property type="molecule type" value="Genomic_DNA"/>
</dbReference>
<feature type="compositionally biased region" description="Basic and acidic residues" evidence="1">
    <location>
        <begin position="1"/>
        <end position="11"/>
    </location>
</feature>
<feature type="region of interest" description="Disordered" evidence="1">
    <location>
        <begin position="1"/>
        <end position="25"/>
    </location>
</feature>
<feature type="region of interest" description="Disordered" evidence="1">
    <location>
        <begin position="132"/>
        <end position="157"/>
    </location>
</feature>
<protein>
    <submittedName>
        <fullName evidence="2">Uncharacterized protein</fullName>
    </submittedName>
</protein>
<name>A0AAD6MVW9_9EURO</name>
<feature type="compositionally biased region" description="Basic and acidic residues" evidence="1">
    <location>
        <begin position="133"/>
        <end position="157"/>
    </location>
</feature>
<comment type="caution">
    <text evidence="2">The sequence shown here is derived from an EMBL/GenBank/DDBJ whole genome shotgun (WGS) entry which is preliminary data.</text>
</comment>
<accession>A0AAD6MVW9</accession>
<organism evidence="2 3">
    <name type="scientific">Penicillium malachiteum</name>
    <dbReference type="NCBI Taxonomy" id="1324776"/>
    <lineage>
        <taxon>Eukaryota</taxon>
        <taxon>Fungi</taxon>
        <taxon>Dikarya</taxon>
        <taxon>Ascomycota</taxon>
        <taxon>Pezizomycotina</taxon>
        <taxon>Eurotiomycetes</taxon>
        <taxon>Eurotiomycetidae</taxon>
        <taxon>Eurotiales</taxon>
        <taxon>Aspergillaceae</taxon>
        <taxon>Penicillium</taxon>
    </lineage>
</organism>
<dbReference type="AlphaFoldDB" id="A0AAD6MVW9"/>
<dbReference type="Proteomes" id="UP001215712">
    <property type="component" value="Unassembled WGS sequence"/>
</dbReference>
<reference evidence="2" key="2">
    <citation type="submission" date="2023-01" db="EMBL/GenBank/DDBJ databases">
        <authorList>
            <person name="Petersen C."/>
        </authorList>
    </citation>
    <scope>NUCLEOTIDE SEQUENCE</scope>
    <source>
        <strain evidence="2">IBT 17514</strain>
    </source>
</reference>
<sequence length="157" mass="17538">MINEMLKRDTQIHTPEASIDQSNPALGDNTGCESATHVLTGQLDAPIPDAPIPQEVDLSELVPAWFDLLKVRKLVQQITQHADPCQIEDTWAVTSKNLQAAQNRFIQASKLVETSPWCLHMLAHVIRTGPFPPDKEGHEEKMGEELVKRGLKKKVMD</sequence>
<gene>
    <name evidence="2" type="ORF">N7493_005911</name>
</gene>
<evidence type="ECO:0000313" key="3">
    <source>
        <dbReference type="Proteomes" id="UP001215712"/>
    </source>
</evidence>
<keyword evidence="3" id="KW-1185">Reference proteome</keyword>
<evidence type="ECO:0000313" key="2">
    <source>
        <dbReference type="EMBL" id="KAJ5726884.1"/>
    </source>
</evidence>
<evidence type="ECO:0000256" key="1">
    <source>
        <dbReference type="SAM" id="MobiDB-lite"/>
    </source>
</evidence>
<reference evidence="2" key="1">
    <citation type="journal article" date="2023" name="IMA Fungus">
        <title>Comparative genomic study of the Penicillium genus elucidates a diverse pangenome and 15 lateral gene transfer events.</title>
        <authorList>
            <person name="Petersen C."/>
            <person name="Sorensen T."/>
            <person name="Nielsen M.R."/>
            <person name="Sondergaard T.E."/>
            <person name="Sorensen J.L."/>
            <person name="Fitzpatrick D.A."/>
            <person name="Frisvad J.C."/>
            <person name="Nielsen K.L."/>
        </authorList>
    </citation>
    <scope>NUCLEOTIDE SEQUENCE</scope>
    <source>
        <strain evidence="2">IBT 17514</strain>
    </source>
</reference>
<proteinExistence type="predicted"/>